<dbReference type="AlphaFoldDB" id="A0AAI9ZLH1"/>
<reference evidence="2" key="1">
    <citation type="submission" date="2021-06" db="EMBL/GenBank/DDBJ databases">
        <title>Comparative genomics, transcriptomics and evolutionary studies reveal genomic signatures of adaptation to plant cell wall in hemibiotrophic fungi.</title>
        <authorList>
            <consortium name="DOE Joint Genome Institute"/>
            <person name="Baroncelli R."/>
            <person name="Diaz J.F."/>
            <person name="Benocci T."/>
            <person name="Peng M."/>
            <person name="Battaglia E."/>
            <person name="Haridas S."/>
            <person name="Andreopoulos W."/>
            <person name="Labutti K."/>
            <person name="Pangilinan J."/>
            <person name="Floch G.L."/>
            <person name="Makela M.R."/>
            <person name="Henrissat B."/>
            <person name="Grigoriev I.V."/>
            <person name="Crouch J.A."/>
            <person name="De Vries R.P."/>
            <person name="Sukno S.A."/>
            <person name="Thon M.R."/>
        </authorList>
    </citation>
    <scope>NUCLEOTIDE SEQUENCE</scope>
    <source>
        <strain evidence="2">CBS 102054</strain>
    </source>
</reference>
<accession>A0AAI9ZLH1</accession>
<dbReference type="RefSeq" id="XP_060442760.1">
    <property type="nucleotide sequence ID" value="XM_060596123.1"/>
</dbReference>
<sequence length="157" mass="17864">MNHSLGFCPPELTAKAAKLCPLFLRCIFYQRFVLVDAWPGSRRITATWDGMAWSDDIFFSFPSIPLQTQYADTLPKNPPTQKSEYSVGSNATNTTPQRSIHIHSHIAFSVCSFFSPPSFIFYVRTLYLVRKPLYKTSGQRGYEKGGHDGPKRPRINQ</sequence>
<keyword evidence="3" id="KW-1185">Reference proteome</keyword>
<dbReference type="Proteomes" id="UP001243989">
    <property type="component" value="Unassembled WGS sequence"/>
</dbReference>
<evidence type="ECO:0000256" key="1">
    <source>
        <dbReference type="SAM" id="MobiDB-lite"/>
    </source>
</evidence>
<evidence type="ECO:0000313" key="3">
    <source>
        <dbReference type="Proteomes" id="UP001243989"/>
    </source>
</evidence>
<name>A0AAI9ZLH1_9PEZI</name>
<comment type="caution">
    <text evidence="2">The sequence shown here is derived from an EMBL/GenBank/DDBJ whole genome shotgun (WGS) entry which is preliminary data.</text>
</comment>
<protein>
    <submittedName>
        <fullName evidence="2">Uncharacterized protein</fullName>
    </submittedName>
</protein>
<feature type="region of interest" description="Disordered" evidence="1">
    <location>
        <begin position="138"/>
        <end position="157"/>
    </location>
</feature>
<proteinExistence type="predicted"/>
<feature type="compositionally biased region" description="Basic and acidic residues" evidence="1">
    <location>
        <begin position="141"/>
        <end position="151"/>
    </location>
</feature>
<evidence type="ECO:0000313" key="2">
    <source>
        <dbReference type="EMBL" id="KAK1634153.1"/>
    </source>
</evidence>
<gene>
    <name evidence="2" type="ORF">BDP81DRAFT_66304</name>
</gene>
<dbReference type="EMBL" id="JAHMHQ010000016">
    <property type="protein sequence ID" value="KAK1634153.1"/>
    <property type="molecule type" value="Genomic_DNA"/>
</dbReference>
<organism evidence="2 3">
    <name type="scientific">Colletotrichum phormii</name>
    <dbReference type="NCBI Taxonomy" id="359342"/>
    <lineage>
        <taxon>Eukaryota</taxon>
        <taxon>Fungi</taxon>
        <taxon>Dikarya</taxon>
        <taxon>Ascomycota</taxon>
        <taxon>Pezizomycotina</taxon>
        <taxon>Sordariomycetes</taxon>
        <taxon>Hypocreomycetidae</taxon>
        <taxon>Glomerellales</taxon>
        <taxon>Glomerellaceae</taxon>
        <taxon>Colletotrichum</taxon>
        <taxon>Colletotrichum acutatum species complex</taxon>
    </lineage>
</organism>
<dbReference type="GeneID" id="85480985"/>